<protein>
    <submittedName>
        <fullName evidence="6">LysR family transcriptional regulator</fullName>
    </submittedName>
</protein>
<sequence length="363" mass="37991">MPVQLQQLRYFLAVAETRHFTQAAELTGVSQPSLSKQIHVLEAELGATLFTRVRGNVTLTAAGEALLPRARRIIADLETARLEVEELVGVSRGRLRLGATPSLCTSLVAPVLRRYQETYPGVRLHVEEGGSDDLVGKLSRGQLDLALIVLPDTGTDPALITEPILRESLVIASSQPLTWPASPAALVGPAAPAERPADATRVARAGPDSPAAGLAGRAGGAARVGLASRGGGAVGGAVPLVALRDEPMVMFRAGYNLRDATLEACRRNGFEPTFAIEGGEMDAVLSFVQAGLGVALVPSMVLASRPGLYATALAAPGIQRTIALAHRRDVTPTHAARAVRGVLHAYLTEAMAWDTLPAGVQTV</sequence>
<keyword evidence="2" id="KW-0805">Transcription regulation</keyword>
<dbReference type="CDD" id="cd05466">
    <property type="entry name" value="PBP2_LTTR_substrate"/>
    <property type="match status" value="1"/>
</dbReference>
<dbReference type="FunFam" id="1.10.10.10:FF:000001">
    <property type="entry name" value="LysR family transcriptional regulator"/>
    <property type="match status" value="1"/>
</dbReference>
<dbReference type="InterPro" id="IPR000847">
    <property type="entry name" value="LysR_HTH_N"/>
</dbReference>
<dbReference type="PANTHER" id="PTHR30346">
    <property type="entry name" value="TRANSCRIPTIONAL DUAL REGULATOR HCAR-RELATED"/>
    <property type="match status" value="1"/>
</dbReference>
<comment type="similarity">
    <text evidence="1">Belongs to the LysR transcriptional regulatory family.</text>
</comment>
<dbReference type="InterPro" id="IPR036390">
    <property type="entry name" value="WH_DNA-bd_sf"/>
</dbReference>
<dbReference type="SUPFAM" id="SSF46785">
    <property type="entry name" value="Winged helix' DNA-binding domain"/>
    <property type="match status" value="1"/>
</dbReference>
<dbReference type="Gene3D" id="3.40.190.10">
    <property type="entry name" value="Periplasmic binding protein-like II"/>
    <property type="match status" value="1"/>
</dbReference>
<proteinExistence type="inferred from homology"/>
<dbReference type="GO" id="GO:0032993">
    <property type="term" value="C:protein-DNA complex"/>
    <property type="evidence" value="ECO:0007669"/>
    <property type="project" value="TreeGrafter"/>
</dbReference>
<dbReference type="PANTHER" id="PTHR30346:SF29">
    <property type="entry name" value="LYSR SUBSTRATE-BINDING"/>
    <property type="match status" value="1"/>
</dbReference>
<evidence type="ECO:0000313" key="6">
    <source>
        <dbReference type="EMBL" id="GIH04166.1"/>
    </source>
</evidence>
<dbReference type="InterPro" id="IPR036388">
    <property type="entry name" value="WH-like_DNA-bd_sf"/>
</dbReference>
<organism evidence="6 7">
    <name type="scientific">Rhizocola hellebori</name>
    <dbReference type="NCBI Taxonomy" id="1392758"/>
    <lineage>
        <taxon>Bacteria</taxon>
        <taxon>Bacillati</taxon>
        <taxon>Actinomycetota</taxon>
        <taxon>Actinomycetes</taxon>
        <taxon>Micromonosporales</taxon>
        <taxon>Micromonosporaceae</taxon>
        <taxon>Rhizocola</taxon>
    </lineage>
</organism>
<keyword evidence="7" id="KW-1185">Reference proteome</keyword>
<evidence type="ECO:0000256" key="4">
    <source>
        <dbReference type="ARBA" id="ARBA00023163"/>
    </source>
</evidence>
<comment type="caution">
    <text evidence="6">The sequence shown here is derived from an EMBL/GenBank/DDBJ whole genome shotgun (WGS) entry which is preliminary data.</text>
</comment>
<evidence type="ECO:0000256" key="2">
    <source>
        <dbReference type="ARBA" id="ARBA00023015"/>
    </source>
</evidence>
<dbReference type="Pfam" id="PF00126">
    <property type="entry name" value="HTH_1"/>
    <property type="match status" value="1"/>
</dbReference>
<dbReference type="Proteomes" id="UP000612899">
    <property type="component" value="Unassembled WGS sequence"/>
</dbReference>
<dbReference type="AlphaFoldDB" id="A0A8J3VFF7"/>
<dbReference type="Gene3D" id="1.10.10.10">
    <property type="entry name" value="Winged helix-like DNA-binding domain superfamily/Winged helix DNA-binding domain"/>
    <property type="match status" value="1"/>
</dbReference>
<reference evidence="6" key="1">
    <citation type="submission" date="2021-01" db="EMBL/GenBank/DDBJ databases">
        <title>Whole genome shotgun sequence of Rhizocola hellebori NBRC 109834.</title>
        <authorList>
            <person name="Komaki H."/>
            <person name="Tamura T."/>
        </authorList>
    </citation>
    <scope>NUCLEOTIDE SEQUENCE</scope>
    <source>
        <strain evidence="6">NBRC 109834</strain>
    </source>
</reference>
<dbReference type="Pfam" id="PF03466">
    <property type="entry name" value="LysR_substrate"/>
    <property type="match status" value="2"/>
</dbReference>
<dbReference type="SUPFAM" id="SSF53850">
    <property type="entry name" value="Periplasmic binding protein-like II"/>
    <property type="match status" value="1"/>
</dbReference>
<dbReference type="GO" id="GO:0003677">
    <property type="term" value="F:DNA binding"/>
    <property type="evidence" value="ECO:0007669"/>
    <property type="project" value="UniProtKB-KW"/>
</dbReference>
<dbReference type="Gene3D" id="3.40.190.290">
    <property type="match status" value="1"/>
</dbReference>
<evidence type="ECO:0000259" key="5">
    <source>
        <dbReference type="PROSITE" id="PS50931"/>
    </source>
</evidence>
<feature type="domain" description="HTH lysR-type" evidence="5">
    <location>
        <begin position="3"/>
        <end position="60"/>
    </location>
</feature>
<dbReference type="PROSITE" id="PS50931">
    <property type="entry name" value="HTH_LYSR"/>
    <property type="match status" value="1"/>
</dbReference>
<dbReference type="GO" id="GO:0003700">
    <property type="term" value="F:DNA-binding transcription factor activity"/>
    <property type="evidence" value="ECO:0007669"/>
    <property type="project" value="InterPro"/>
</dbReference>
<gene>
    <name evidence="6" type="ORF">Rhe02_22330</name>
</gene>
<accession>A0A8J3VFF7</accession>
<dbReference type="InterPro" id="IPR005119">
    <property type="entry name" value="LysR_subst-bd"/>
</dbReference>
<keyword evidence="4" id="KW-0804">Transcription</keyword>
<evidence type="ECO:0000313" key="7">
    <source>
        <dbReference type="Proteomes" id="UP000612899"/>
    </source>
</evidence>
<evidence type="ECO:0000256" key="3">
    <source>
        <dbReference type="ARBA" id="ARBA00023125"/>
    </source>
</evidence>
<evidence type="ECO:0000256" key="1">
    <source>
        <dbReference type="ARBA" id="ARBA00009437"/>
    </source>
</evidence>
<dbReference type="EMBL" id="BONY01000011">
    <property type="protein sequence ID" value="GIH04166.1"/>
    <property type="molecule type" value="Genomic_DNA"/>
</dbReference>
<dbReference type="RefSeq" id="WP_203908060.1">
    <property type="nucleotide sequence ID" value="NZ_BONY01000011.1"/>
</dbReference>
<keyword evidence="3" id="KW-0238">DNA-binding</keyword>
<dbReference type="PRINTS" id="PR00039">
    <property type="entry name" value="HTHLYSR"/>
</dbReference>
<name>A0A8J3VFF7_9ACTN</name>